<dbReference type="RefSeq" id="WP_175227230.1">
    <property type="nucleotide sequence ID" value="NZ_CADIKH010000012.1"/>
</dbReference>
<protein>
    <submittedName>
        <fullName evidence="2">Uncharacterized protein</fullName>
    </submittedName>
</protein>
<sequence>MRRFDELREQASHKREAYANDMSVVARFVRDSAALTLGIATGDVPKIARSIGGLVGDTWSAGNDLASALWTPYVDVPGIGDVYSMPAVTLAGDTTCIFYQGSDNTLYMCYETDAPSLTYPAQVVPGSVALYESAGPTAVMFNGSLYVFYGGTEGGGGMQLWYNVYDGTSWSPATMVVNHAVLVSGTMAAPVILTNPTTNQQTLYLVYTSPGVAAGTCDVGYSWSPNGEPDSWTTAINVTPIPGYAEGSSPCALSATIPSPYEGEGPTQAEINIFYGASNWSAAYFQAILGFDSAGTPSITPYLASEWTVPNTGVSCNPFAVLTTPPFTSEVMTYMIHQGWGQCGQIWYNSQPAGMDEWVGDKQVANAMTSPDGSPTAAVFAPDAFFGQMATATDMYICSTNQAGNALLVGSLSQYAADIAPSEVLNVPIGSSIVGNYLIPVSFGDNQTPQPWVFYQVVSPPSGDVSAASAMPPCALFYAVYTENGWVQSIVPTTTTAMAIAPAGSPATAVPATNVPYMVSRTTNDEVAFSYYSHFYNAWSQPLVIPGITSNTGSPSLTMFGDLLYMFYITNGTIYYNTSSNGGLSWSGNTAVPCNSTTGISAVVFNNDLYVFYDANPNSSGMSQLWYTCYSGSPPQWGNPTQVVPTGLNASDCIVTGTPAACVYTTSQGNSVLIVFYAGTGWTDNWQLSGCTLEPSGAWTQFDVPDVSVSASPSTYVASGSDLLNVMYQPASFIGQLYYSVYNGFTWSAQGTTLPVTGMSGSTANVMLQPSGQATPSLFMIYNTSSATVGETSYCECTAPTTVKGLGEVSPYEGMTGAPTAVVFNNAIWVFYQGTSDCGYSAGTLCYQSSPIPPTPTLENPTPSWTPSWTAVAAVPSTNLTMGTSGESNPAAVVFGSSVYVFYFTNDTHCWLTCSVLAENSNTWSTSNVEVDGATICGSPCVGGAPSANMSPSAVVWNGAIYVFYTVEGGLKEIRYLNCVTSTDGSTWTSCQPSFVTTSTGAVPALVYNNVIYLFYQGVATSGAQSGNATSDYYYTPFSLTGSAQPTQIGLLTMSSGPSIVAFNGQLWCLTQGGSVGNAILPMMQTVDDCKVVSSGDQQVWYATTPDNTVWSWNTAFGDAAIDASTIPAAVVFPPESVGIGASDTTSTTPGSSAGASASNLYVFFQNNGQISYKSTPGGYANWTAAQAITPSGSTAGSAIASCSPAAVSFPVSDAASLWLFFQDANSAGQLWYTTFTGASGWSPLSQVVPTGCTASTAIMSQSPSAVIYPLPEYATASSPSQLYVFYGGPSGSITGADEADLIPLYYSVCSASDGTWTQNQIPVSYSWSGDAELGVSAQTLYGFDSSTSPNAVVFNNTLYVFYTALYGPVQLSGTEEGNIDTFFAYSTFNGTSWSKINFPAIVPYSEGTGGTATVVAYFICACAINGILYAFFQNSLEPSAMWYTQTSDGSTWSMAAPVIESQLVSSGTGVQYSQDAVKVYSGSTMVFNYLGIPVTVAAG</sequence>
<dbReference type="InterPro" id="IPR023296">
    <property type="entry name" value="Glyco_hydro_beta-prop_sf"/>
</dbReference>
<dbReference type="InterPro" id="IPR036278">
    <property type="entry name" value="Sialidase_sf"/>
</dbReference>
<evidence type="ECO:0000256" key="1">
    <source>
        <dbReference type="SAM" id="Phobius"/>
    </source>
</evidence>
<proteinExistence type="predicted"/>
<evidence type="ECO:0000313" key="3">
    <source>
        <dbReference type="Proteomes" id="UP000494363"/>
    </source>
</evidence>
<keyword evidence="1" id="KW-0472">Membrane</keyword>
<accession>A0A6J5DVW9</accession>
<dbReference type="SUPFAM" id="SSF50939">
    <property type="entry name" value="Sialidases"/>
    <property type="match status" value="1"/>
</dbReference>
<keyword evidence="1" id="KW-1133">Transmembrane helix</keyword>
<keyword evidence="1" id="KW-0812">Transmembrane</keyword>
<feature type="transmembrane region" description="Helical" evidence="1">
    <location>
        <begin position="1415"/>
        <end position="1433"/>
    </location>
</feature>
<name>A0A6J5DVW9_9BURK</name>
<dbReference type="SUPFAM" id="SSF75005">
    <property type="entry name" value="Arabinanase/levansucrase/invertase"/>
    <property type="match status" value="1"/>
</dbReference>
<dbReference type="Gene3D" id="2.120.10.70">
    <property type="entry name" value="Fucose-specific lectin"/>
    <property type="match status" value="4"/>
</dbReference>
<gene>
    <name evidence="2" type="ORF">LMG29542_02986</name>
</gene>
<dbReference type="Proteomes" id="UP000494363">
    <property type="component" value="Unassembled WGS sequence"/>
</dbReference>
<evidence type="ECO:0000313" key="2">
    <source>
        <dbReference type="EMBL" id="CAB3757035.1"/>
    </source>
</evidence>
<keyword evidence="3" id="KW-1185">Reference proteome</keyword>
<reference evidence="2 3" key="1">
    <citation type="submission" date="2020-04" db="EMBL/GenBank/DDBJ databases">
        <authorList>
            <person name="De Canck E."/>
        </authorList>
    </citation>
    <scope>NUCLEOTIDE SEQUENCE [LARGE SCALE GENOMIC DNA]</scope>
    <source>
        <strain evidence="2 3">LMG 29542</strain>
    </source>
</reference>
<organism evidence="2 3">
    <name type="scientific">Paraburkholderia humisilvae</name>
    <dbReference type="NCBI Taxonomy" id="627669"/>
    <lineage>
        <taxon>Bacteria</taxon>
        <taxon>Pseudomonadati</taxon>
        <taxon>Pseudomonadota</taxon>
        <taxon>Betaproteobacteria</taxon>
        <taxon>Burkholderiales</taxon>
        <taxon>Burkholderiaceae</taxon>
        <taxon>Paraburkholderia</taxon>
    </lineage>
</organism>
<dbReference type="EMBL" id="CADIKH010000012">
    <property type="protein sequence ID" value="CAB3757035.1"/>
    <property type="molecule type" value="Genomic_DNA"/>
</dbReference>
<dbReference type="SUPFAM" id="SSF89372">
    <property type="entry name" value="Fucose-specific lectin"/>
    <property type="match status" value="4"/>
</dbReference>